<reference evidence="1" key="1">
    <citation type="submission" date="2022-06" db="EMBL/GenBank/DDBJ databases">
        <title>Genome sequence of Phormidium yuhuli AB48 isolated from an industrial photobioreactor environment.</title>
        <authorList>
            <person name="Qiu Y."/>
            <person name="Noonan A.J.C."/>
            <person name="Dofher K."/>
            <person name="Koch M."/>
            <person name="Kieft B."/>
            <person name="Lin X."/>
            <person name="Ziels R.M."/>
            <person name="Hallam S.J."/>
        </authorList>
    </citation>
    <scope>NUCLEOTIDE SEQUENCE</scope>
    <source>
        <strain evidence="1">AB48</strain>
    </source>
</reference>
<evidence type="ECO:0000313" key="2">
    <source>
        <dbReference type="Proteomes" id="UP001056708"/>
    </source>
</evidence>
<proteinExistence type="predicted"/>
<dbReference type="InterPro" id="IPR013406">
    <property type="entry name" value="CHP02574_addiction_mod"/>
</dbReference>
<protein>
    <submittedName>
        <fullName evidence="1">Addiction module protein</fullName>
    </submittedName>
</protein>
<dbReference type="Proteomes" id="UP001056708">
    <property type="component" value="Chromosome"/>
</dbReference>
<accession>A0ABY5AMF9</accession>
<organism evidence="1 2">
    <name type="scientific">Phormidium yuhuli AB48</name>
    <dbReference type="NCBI Taxonomy" id="2940671"/>
    <lineage>
        <taxon>Bacteria</taxon>
        <taxon>Bacillati</taxon>
        <taxon>Cyanobacteriota</taxon>
        <taxon>Cyanophyceae</taxon>
        <taxon>Oscillatoriophycideae</taxon>
        <taxon>Oscillatoriales</taxon>
        <taxon>Oscillatoriaceae</taxon>
        <taxon>Phormidium</taxon>
        <taxon>Phormidium yuhuli</taxon>
    </lineage>
</organism>
<keyword evidence="2" id="KW-1185">Reference proteome</keyword>
<dbReference type="EMBL" id="CP098611">
    <property type="protein sequence ID" value="USR89439.1"/>
    <property type="molecule type" value="Genomic_DNA"/>
</dbReference>
<dbReference type="RefSeq" id="WP_252659916.1">
    <property type="nucleotide sequence ID" value="NZ_CP098611.1"/>
</dbReference>
<dbReference type="Pfam" id="PF09720">
    <property type="entry name" value="Unstab_antitox"/>
    <property type="match status" value="1"/>
</dbReference>
<sequence>MLTLKQIISEATALPDSDKAILIEKIMESMTEQLEVEPLREGVKIAQERLAEIDEGTVQTIPGDVALAQVRQLFGR</sequence>
<name>A0ABY5AMF9_9CYAN</name>
<evidence type="ECO:0000313" key="1">
    <source>
        <dbReference type="EMBL" id="USR89439.1"/>
    </source>
</evidence>
<gene>
    <name evidence="1" type="ORF">NEA10_11100</name>
</gene>